<keyword evidence="9" id="KW-0121">Carboxypeptidase</keyword>
<keyword evidence="4" id="KW-0133">Cell shape</keyword>
<evidence type="ECO:0000313" key="9">
    <source>
        <dbReference type="EMBL" id="MDP9821388.1"/>
    </source>
</evidence>
<keyword evidence="6" id="KW-0961">Cell wall biogenesis/degradation</keyword>
<name>A0ABT9NLW8_9ACTN</name>
<evidence type="ECO:0000256" key="1">
    <source>
        <dbReference type="ARBA" id="ARBA00007164"/>
    </source>
</evidence>
<evidence type="ECO:0000256" key="3">
    <source>
        <dbReference type="ARBA" id="ARBA00022801"/>
    </source>
</evidence>
<keyword evidence="5" id="KW-0573">Peptidoglycan synthesis</keyword>
<evidence type="ECO:0000259" key="8">
    <source>
        <dbReference type="Pfam" id="PF00768"/>
    </source>
</evidence>
<keyword evidence="3" id="KW-0378">Hydrolase</keyword>
<dbReference type="Pfam" id="PF00768">
    <property type="entry name" value="Peptidase_S11"/>
    <property type="match status" value="1"/>
</dbReference>
<gene>
    <name evidence="9" type="ORF">J2S59_001197</name>
</gene>
<accession>A0ABT9NLW8</accession>
<keyword evidence="9" id="KW-0645">Protease</keyword>
<dbReference type="InterPro" id="IPR012338">
    <property type="entry name" value="Beta-lactam/transpept-like"/>
</dbReference>
<sequence>MRSLIRPLQVLVLWMVTVLLVLPATEGTVVRTAPATGTADSADVATMSARTAASGPTQLGPKRRWVTSDGTARFRHRGAVVRPAGLTALPPRVRMRSWIVVDSATGEVLGHKLANQRLPVASLTKLLTAITALDRVPARPVTKVPRWAARQTCSCAGIKPGRRYDRRSLLTGALLTSGNDAAEALAAADPAGRWAFYDAMNAAAFALGATRTHVANASGLTVPGAHSTAADMARVLDAAMARPALARLLGTRGSGVVRNGAGKAHRVQQKTHYVQTYAGAAGKSGYTSASLNTLAVRTTIAVPDGAGGVVERTVDVVTLGAPGGYSTTGTRALATWAATWRDQLLPVGRLPRAAVSP</sequence>
<dbReference type="PRINTS" id="PR00725">
    <property type="entry name" value="DADACBPTASE1"/>
</dbReference>
<dbReference type="EMBL" id="JAUSQM010000001">
    <property type="protein sequence ID" value="MDP9821388.1"/>
    <property type="molecule type" value="Genomic_DNA"/>
</dbReference>
<evidence type="ECO:0000313" key="10">
    <source>
        <dbReference type="Proteomes" id="UP001240447"/>
    </source>
</evidence>
<dbReference type="RefSeq" id="WP_068123486.1">
    <property type="nucleotide sequence ID" value="NZ_JAUSQM010000001.1"/>
</dbReference>
<dbReference type="Gene3D" id="3.40.710.10">
    <property type="entry name" value="DD-peptidase/beta-lactamase superfamily"/>
    <property type="match status" value="1"/>
</dbReference>
<proteinExistence type="inferred from homology"/>
<evidence type="ECO:0000256" key="6">
    <source>
        <dbReference type="ARBA" id="ARBA00023316"/>
    </source>
</evidence>
<dbReference type="InterPro" id="IPR001967">
    <property type="entry name" value="Peptidase_S11_N"/>
</dbReference>
<feature type="domain" description="Peptidase S11 D-alanyl-D-alanine carboxypeptidase A N-terminal" evidence="8">
    <location>
        <begin position="88"/>
        <end position="300"/>
    </location>
</feature>
<evidence type="ECO:0000256" key="7">
    <source>
        <dbReference type="RuleBase" id="RU004016"/>
    </source>
</evidence>
<evidence type="ECO:0000256" key="5">
    <source>
        <dbReference type="ARBA" id="ARBA00022984"/>
    </source>
</evidence>
<evidence type="ECO:0000256" key="4">
    <source>
        <dbReference type="ARBA" id="ARBA00022960"/>
    </source>
</evidence>
<keyword evidence="2" id="KW-0732">Signal</keyword>
<organism evidence="9 10">
    <name type="scientific">Nocardioides massiliensis</name>
    <dbReference type="NCBI Taxonomy" id="1325935"/>
    <lineage>
        <taxon>Bacteria</taxon>
        <taxon>Bacillati</taxon>
        <taxon>Actinomycetota</taxon>
        <taxon>Actinomycetes</taxon>
        <taxon>Propionibacteriales</taxon>
        <taxon>Nocardioidaceae</taxon>
        <taxon>Nocardioides</taxon>
    </lineage>
</organism>
<dbReference type="SUPFAM" id="SSF56601">
    <property type="entry name" value="beta-lactamase/transpeptidase-like"/>
    <property type="match status" value="1"/>
</dbReference>
<comment type="similarity">
    <text evidence="1 7">Belongs to the peptidase S11 family.</text>
</comment>
<keyword evidence="10" id="KW-1185">Reference proteome</keyword>
<evidence type="ECO:0000256" key="2">
    <source>
        <dbReference type="ARBA" id="ARBA00022729"/>
    </source>
</evidence>
<comment type="caution">
    <text evidence="9">The sequence shown here is derived from an EMBL/GenBank/DDBJ whole genome shotgun (WGS) entry which is preliminary data.</text>
</comment>
<dbReference type="InterPro" id="IPR018044">
    <property type="entry name" value="Peptidase_S11"/>
</dbReference>
<dbReference type="GO" id="GO:0004180">
    <property type="term" value="F:carboxypeptidase activity"/>
    <property type="evidence" value="ECO:0007669"/>
    <property type="project" value="UniProtKB-KW"/>
</dbReference>
<reference evidence="9 10" key="1">
    <citation type="submission" date="2023-07" db="EMBL/GenBank/DDBJ databases">
        <title>Sequencing the genomes of 1000 actinobacteria strains.</title>
        <authorList>
            <person name="Klenk H.-P."/>
        </authorList>
    </citation>
    <scope>NUCLEOTIDE SEQUENCE [LARGE SCALE GENOMIC DNA]</scope>
    <source>
        <strain evidence="9 10">GD13</strain>
    </source>
</reference>
<protein>
    <submittedName>
        <fullName evidence="9">D-alanyl-D-alanine carboxypeptidase</fullName>
    </submittedName>
</protein>
<dbReference type="Proteomes" id="UP001240447">
    <property type="component" value="Unassembled WGS sequence"/>
</dbReference>